<keyword evidence="3" id="KW-1185">Reference proteome</keyword>
<evidence type="ECO:0000313" key="2">
    <source>
        <dbReference type="EMBL" id="SNS80684.1"/>
    </source>
</evidence>
<dbReference type="Proteomes" id="UP000198426">
    <property type="component" value="Unassembled WGS sequence"/>
</dbReference>
<feature type="signal peptide" evidence="1">
    <location>
        <begin position="1"/>
        <end position="26"/>
    </location>
</feature>
<accession>A0A239HK96</accession>
<dbReference type="EMBL" id="FZOY01000003">
    <property type="protein sequence ID" value="SNS80684.1"/>
    <property type="molecule type" value="Genomic_DNA"/>
</dbReference>
<dbReference type="RefSeq" id="WP_089232996.1">
    <property type="nucleotide sequence ID" value="NZ_FZOY01000003.1"/>
</dbReference>
<evidence type="ECO:0000313" key="3">
    <source>
        <dbReference type="Proteomes" id="UP000198426"/>
    </source>
</evidence>
<evidence type="ECO:0008006" key="4">
    <source>
        <dbReference type="Google" id="ProtNLM"/>
    </source>
</evidence>
<keyword evidence="1" id="KW-0732">Signal</keyword>
<name>A0A239HK96_9RHOB</name>
<dbReference type="InterPro" id="IPR020349">
    <property type="entry name" value="Uncharacterised_14.7kDa"/>
</dbReference>
<gene>
    <name evidence="2" type="ORF">SAMN05421757_103419</name>
</gene>
<organism evidence="2 3">
    <name type="scientific">Tropicimonas sediminicola</name>
    <dbReference type="NCBI Taxonomy" id="1031541"/>
    <lineage>
        <taxon>Bacteria</taxon>
        <taxon>Pseudomonadati</taxon>
        <taxon>Pseudomonadota</taxon>
        <taxon>Alphaproteobacteria</taxon>
        <taxon>Rhodobacterales</taxon>
        <taxon>Roseobacteraceae</taxon>
        <taxon>Tropicimonas</taxon>
    </lineage>
</organism>
<reference evidence="2 3" key="1">
    <citation type="submission" date="2017-06" db="EMBL/GenBank/DDBJ databases">
        <authorList>
            <person name="Kim H.J."/>
            <person name="Triplett B.A."/>
        </authorList>
    </citation>
    <scope>NUCLEOTIDE SEQUENCE [LARGE SCALE GENOMIC DNA]</scope>
    <source>
        <strain evidence="2 3">DSM 29339</strain>
    </source>
</reference>
<proteinExistence type="predicted"/>
<dbReference type="Pfam" id="PF17267">
    <property type="entry name" value="DUF5333"/>
    <property type="match status" value="1"/>
</dbReference>
<feature type="chain" id="PRO_5012828235" description="DUF5333 domain-containing protein" evidence="1">
    <location>
        <begin position="27"/>
        <end position="144"/>
    </location>
</feature>
<protein>
    <recommendedName>
        <fullName evidence="4">DUF5333 domain-containing protein</fullName>
    </recommendedName>
</protein>
<dbReference type="AlphaFoldDB" id="A0A239HK96"/>
<evidence type="ECO:0000256" key="1">
    <source>
        <dbReference type="SAM" id="SignalP"/>
    </source>
</evidence>
<sequence length="144" mass="16058">MFRYLTIGTALVAAFMLLVTASHSLAGQADTNRALRENARIDRALTDLTAAYGISLHCPSVSARYGRGYELIRQLERHAVSLGYPRDEVHQYVKEKAERERVKAQARAYVRAKGGVESDPDSVCRVAEREIAEKSQIGLLLRAR</sequence>
<dbReference type="OrthoDB" id="7658992at2"/>